<name>A0ABP8XIP6_9PSEU</name>
<reference evidence="4" key="1">
    <citation type="journal article" date="2019" name="Int. J. Syst. Evol. Microbiol.">
        <title>The Global Catalogue of Microorganisms (GCM) 10K type strain sequencing project: providing services to taxonomists for standard genome sequencing and annotation.</title>
        <authorList>
            <consortium name="The Broad Institute Genomics Platform"/>
            <consortium name="The Broad Institute Genome Sequencing Center for Infectious Disease"/>
            <person name="Wu L."/>
            <person name="Ma J."/>
        </authorList>
    </citation>
    <scope>NUCLEOTIDE SEQUENCE [LARGE SCALE GENOMIC DNA]</scope>
    <source>
        <strain evidence="4">JCM 18055</strain>
    </source>
</reference>
<proteinExistence type="predicted"/>
<protein>
    <submittedName>
        <fullName evidence="3">Alpha/beta hydrolase</fullName>
    </submittedName>
</protein>
<keyword evidence="4" id="KW-1185">Reference proteome</keyword>
<dbReference type="Proteomes" id="UP001500325">
    <property type="component" value="Unassembled WGS sequence"/>
</dbReference>
<dbReference type="GO" id="GO:0016787">
    <property type="term" value="F:hydrolase activity"/>
    <property type="evidence" value="ECO:0007669"/>
    <property type="project" value="UniProtKB-KW"/>
</dbReference>
<evidence type="ECO:0000256" key="1">
    <source>
        <dbReference type="ARBA" id="ARBA00022801"/>
    </source>
</evidence>
<dbReference type="PANTHER" id="PTHR48081">
    <property type="entry name" value="AB HYDROLASE SUPERFAMILY PROTEIN C4A8.06C"/>
    <property type="match status" value="1"/>
</dbReference>
<dbReference type="SUPFAM" id="SSF53474">
    <property type="entry name" value="alpha/beta-Hydrolases"/>
    <property type="match status" value="1"/>
</dbReference>
<dbReference type="PANTHER" id="PTHR48081:SF8">
    <property type="entry name" value="ALPHA_BETA HYDROLASE FOLD-3 DOMAIN-CONTAINING PROTEIN-RELATED"/>
    <property type="match status" value="1"/>
</dbReference>
<dbReference type="EMBL" id="BAABIC010000027">
    <property type="protein sequence ID" value="GAA4708882.1"/>
    <property type="molecule type" value="Genomic_DNA"/>
</dbReference>
<comment type="caution">
    <text evidence="3">The sequence shown here is derived from an EMBL/GenBank/DDBJ whole genome shotgun (WGS) entry which is preliminary data.</text>
</comment>
<feature type="domain" description="Alpha/beta hydrolase fold-3" evidence="2">
    <location>
        <begin position="77"/>
        <end position="281"/>
    </location>
</feature>
<dbReference type="Gene3D" id="3.40.50.1820">
    <property type="entry name" value="alpha/beta hydrolase"/>
    <property type="match status" value="1"/>
</dbReference>
<dbReference type="InterPro" id="IPR050300">
    <property type="entry name" value="GDXG_lipolytic_enzyme"/>
</dbReference>
<evidence type="ECO:0000313" key="3">
    <source>
        <dbReference type="EMBL" id="GAA4708882.1"/>
    </source>
</evidence>
<dbReference type="RefSeq" id="WP_345383955.1">
    <property type="nucleotide sequence ID" value="NZ_BAABIC010000027.1"/>
</dbReference>
<dbReference type="InterPro" id="IPR029058">
    <property type="entry name" value="AB_hydrolase_fold"/>
</dbReference>
<evidence type="ECO:0000313" key="4">
    <source>
        <dbReference type="Proteomes" id="UP001500325"/>
    </source>
</evidence>
<keyword evidence="1 3" id="KW-0378">Hydrolase</keyword>
<accession>A0ABP8XIP6</accession>
<sequence>MPLDSDVAALIAELDRQGFQSFEKIGVEATRHAIDSFAGLQKPKREVANIADVSYSSDPQQRARVYVPPGNGPFPVVVYIHGGGFVAGGLDIVDEPVRALALDVRAVVVSVTYRRAPEARFPAAHDDAFSALQWTAKEIGAYGGDPDRIAVMGDSAGANLACAAVIRARDAGEPGVRSQVLLYPLVDPTADTASRREFAEGYLIHLDALQWFGAQYVTGPDDVADPRLALTRNALDGLPPTLVVTTEYDTLRDEGEDFARRLDSAGVKVTRTRIAGLAHALYWASGAIARSAEIHEAAVEHLRSTL</sequence>
<dbReference type="Pfam" id="PF07859">
    <property type="entry name" value="Abhydrolase_3"/>
    <property type="match status" value="1"/>
</dbReference>
<dbReference type="InterPro" id="IPR013094">
    <property type="entry name" value="AB_hydrolase_3"/>
</dbReference>
<evidence type="ECO:0000259" key="2">
    <source>
        <dbReference type="Pfam" id="PF07859"/>
    </source>
</evidence>
<gene>
    <name evidence="3" type="ORF">GCM10023215_57940</name>
</gene>
<organism evidence="3 4">
    <name type="scientific">Pseudonocardia yuanmonensis</name>
    <dbReference type="NCBI Taxonomy" id="1095914"/>
    <lineage>
        <taxon>Bacteria</taxon>
        <taxon>Bacillati</taxon>
        <taxon>Actinomycetota</taxon>
        <taxon>Actinomycetes</taxon>
        <taxon>Pseudonocardiales</taxon>
        <taxon>Pseudonocardiaceae</taxon>
        <taxon>Pseudonocardia</taxon>
    </lineage>
</organism>